<dbReference type="AlphaFoldDB" id="A0AAN9LPD6"/>
<comment type="caution">
    <text evidence="2">The sequence shown here is derived from an EMBL/GenBank/DDBJ whole genome shotgun (WGS) entry which is preliminary data.</text>
</comment>
<protein>
    <submittedName>
        <fullName evidence="2">Uncharacterized protein</fullName>
    </submittedName>
</protein>
<keyword evidence="1" id="KW-1133">Transmembrane helix</keyword>
<reference evidence="2 3" key="1">
    <citation type="submission" date="2024-01" db="EMBL/GenBank/DDBJ databases">
        <title>The genomes of 5 underutilized Papilionoideae crops provide insights into root nodulation and disease resistanc.</title>
        <authorList>
            <person name="Jiang F."/>
        </authorList>
    </citation>
    <scope>NUCLEOTIDE SEQUENCE [LARGE SCALE GENOMIC DNA]</scope>
    <source>
        <strain evidence="2">LVBAO_FW01</strain>
        <tissue evidence="2">Leaves</tissue>
    </source>
</reference>
<organism evidence="2 3">
    <name type="scientific">Canavalia gladiata</name>
    <name type="common">Sword bean</name>
    <name type="synonym">Dolichos gladiatus</name>
    <dbReference type="NCBI Taxonomy" id="3824"/>
    <lineage>
        <taxon>Eukaryota</taxon>
        <taxon>Viridiplantae</taxon>
        <taxon>Streptophyta</taxon>
        <taxon>Embryophyta</taxon>
        <taxon>Tracheophyta</taxon>
        <taxon>Spermatophyta</taxon>
        <taxon>Magnoliopsida</taxon>
        <taxon>eudicotyledons</taxon>
        <taxon>Gunneridae</taxon>
        <taxon>Pentapetalae</taxon>
        <taxon>rosids</taxon>
        <taxon>fabids</taxon>
        <taxon>Fabales</taxon>
        <taxon>Fabaceae</taxon>
        <taxon>Papilionoideae</taxon>
        <taxon>50 kb inversion clade</taxon>
        <taxon>NPAAA clade</taxon>
        <taxon>indigoferoid/millettioid clade</taxon>
        <taxon>Phaseoleae</taxon>
        <taxon>Canavalia</taxon>
    </lineage>
</organism>
<dbReference type="Proteomes" id="UP001367508">
    <property type="component" value="Unassembled WGS sequence"/>
</dbReference>
<evidence type="ECO:0000313" key="2">
    <source>
        <dbReference type="EMBL" id="KAK7339356.1"/>
    </source>
</evidence>
<accession>A0AAN9LPD6</accession>
<sequence length="76" mass="8540">MVQKPIFVLLVMCTVQKEKSFKWGFLSFSCLWSTLVLLVFSAVDGCVQHIKVTLLSRMVGSLSHSVPTRRCSAHNL</sequence>
<keyword evidence="1" id="KW-0472">Membrane</keyword>
<gene>
    <name evidence="2" type="ORF">VNO77_20017</name>
</gene>
<feature type="transmembrane region" description="Helical" evidence="1">
    <location>
        <begin position="21"/>
        <end position="43"/>
    </location>
</feature>
<proteinExistence type="predicted"/>
<name>A0AAN9LPD6_CANGL</name>
<keyword evidence="3" id="KW-1185">Reference proteome</keyword>
<keyword evidence="1" id="KW-0812">Transmembrane</keyword>
<evidence type="ECO:0000256" key="1">
    <source>
        <dbReference type="SAM" id="Phobius"/>
    </source>
</evidence>
<dbReference type="EMBL" id="JAYMYQ010000004">
    <property type="protein sequence ID" value="KAK7339356.1"/>
    <property type="molecule type" value="Genomic_DNA"/>
</dbReference>
<evidence type="ECO:0000313" key="3">
    <source>
        <dbReference type="Proteomes" id="UP001367508"/>
    </source>
</evidence>